<name>A0A0C9VQN8_SPHS4</name>
<proteinExistence type="predicted"/>
<feature type="compositionally biased region" description="Acidic residues" evidence="1">
    <location>
        <begin position="78"/>
        <end position="87"/>
    </location>
</feature>
<evidence type="ECO:0000256" key="1">
    <source>
        <dbReference type="SAM" id="MobiDB-lite"/>
    </source>
</evidence>
<accession>A0A0C9VQN8</accession>
<dbReference type="AlphaFoldDB" id="A0A0C9VQN8"/>
<gene>
    <name evidence="2" type="ORF">M422DRAFT_251947</name>
</gene>
<reference evidence="2 3" key="1">
    <citation type="submission" date="2014-06" db="EMBL/GenBank/DDBJ databases">
        <title>Evolutionary Origins and Diversification of the Mycorrhizal Mutualists.</title>
        <authorList>
            <consortium name="DOE Joint Genome Institute"/>
            <consortium name="Mycorrhizal Genomics Consortium"/>
            <person name="Kohler A."/>
            <person name="Kuo A."/>
            <person name="Nagy L.G."/>
            <person name="Floudas D."/>
            <person name="Copeland A."/>
            <person name="Barry K.W."/>
            <person name="Cichocki N."/>
            <person name="Veneault-Fourrey C."/>
            <person name="LaButti K."/>
            <person name="Lindquist E.A."/>
            <person name="Lipzen A."/>
            <person name="Lundell T."/>
            <person name="Morin E."/>
            <person name="Murat C."/>
            <person name="Riley R."/>
            <person name="Ohm R."/>
            <person name="Sun H."/>
            <person name="Tunlid A."/>
            <person name="Henrissat B."/>
            <person name="Grigoriev I.V."/>
            <person name="Hibbett D.S."/>
            <person name="Martin F."/>
        </authorList>
    </citation>
    <scope>NUCLEOTIDE SEQUENCE [LARGE SCALE GENOMIC DNA]</scope>
    <source>
        <strain evidence="2 3">SS14</strain>
    </source>
</reference>
<feature type="region of interest" description="Disordered" evidence="1">
    <location>
        <begin position="73"/>
        <end position="140"/>
    </location>
</feature>
<evidence type="ECO:0000313" key="2">
    <source>
        <dbReference type="EMBL" id="KIJ44652.1"/>
    </source>
</evidence>
<dbReference type="HOGENOM" id="CLU_1836430_0_0_1"/>
<sequence>MHAPSGDKTFGIKVEERSKGLMATLAAIPAGASAATRPKRSLQPNRLHVLHESASDVDKKAKVIQLTEAIKKTKSDGNEVDEDEGIEAEAAIGVNIPAEDSNPAYMANRDDSEDSDSDDTGEVEVKNDGIASLLPRKTGP</sequence>
<feature type="compositionally biased region" description="Acidic residues" evidence="1">
    <location>
        <begin position="111"/>
        <end position="122"/>
    </location>
</feature>
<keyword evidence="3" id="KW-1185">Reference proteome</keyword>
<dbReference type="EMBL" id="KN837116">
    <property type="protein sequence ID" value="KIJ44652.1"/>
    <property type="molecule type" value="Genomic_DNA"/>
</dbReference>
<evidence type="ECO:0000313" key="3">
    <source>
        <dbReference type="Proteomes" id="UP000054279"/>
    </source>
</evidence>
<dbReference type="Proteomes" id="UP000054279">
    <property type="component" value="Unassembled WGS sequence"/>
</dbReference>
<organism evidence="2 3">
    <name type="scientific">Sphaerobolus stellatus (strain SS14)</name>
    <dbReference type="NCBI Taxonomy" id="990650"/>
    <lineage>
        <taxon>Eukaryota</taxon>
        <taxon>Fungi</taxon>
        <taxon>Dikarya</taxon>
        <taxon>Basidiomycota</taxon>
        <taxon>Agaricomycotina</taxon>
        <taxon>Agaricomycetes</taxon>
        <taxon>Phallomycetidae</taxon>
        <taxon>Geastrales</taxon>
        <taxon>Sphaerobolaceae</taxon>
        <taxon>Sphaerobolus</taxon>
    </lineage>
</organism>
<protein>
    <submittedName>
        <fullName evidence="2">Uncharacterized protein</fullName>
    </submittedName>
</protein>